<reference evidence="2 3" key="1">
    <citation type="submission" date="2012-08" db="EMBL/GenBank/DDBJ databases">
        <title>Oryza genome evolution.</title>
        <authorList>
            <person name="Wing R.A."/>
        </authorList>
    </citation>
    <scope>NUCLEOTIDE SEQUENCE</scope>
</reference>
<proteinExistence type="predicted"/>
<name>A0A0D9X530_9ORYZ</name>
<evidence type="ECO:0000256" key="1">
    <source>
        <dbReference type="SAM" id="Phobius"/>
    </source>
</evidence>
<feature type="transmembrane region" description="Helical" evidence="1">
    <location>
        <begin position="82"/>
        <end position="105"/>
    </location>
</feature>
<dbReference type="InterPro" id="IPR036259">
    <property type="entry name" value="MFS_trans_sf"/>
</dbReference>
<protein>
    <submittedName>
        <fullName evidence="2">Uncharacterized protein</fullName>
    </submittedName>
</protein>
<evidence type="ECO:0000313" key="3">
    <source>
        <dbReference type="Proteomes" id="UP000032180"/>
    </source>
</evidence>
<dbReference type="SUPFAM" id="SSF103473">
    <property type="entry name" value="MFS general substrate transporter"/>
    <property type="match status" value="1"/>
</dbReference>
<keyword evidence="3" id="KW-1185">Reference proteome</keyword>
<dbReference type="EnsemblPlants" id="LPERR08G04860.1">
    <property type="protein sequence ID" value="LPERR08G04860.1"/>
    <property type="gene ID" value="LPERR08G04860"/>
</dbReference>
<reference evidence="2" key="3">
    <citation type="submission" date="2015-04" db="UniProtKB">
        <authorList>
            <consortium name="EnsemblPlants"/>
        </authorList>
    </citation>
    <scope>IDENTIFICATION</scope>
</reference>
<dbReference type="HOGENOM" id="CLU_1565137_0_0_1"/>
<reference evidence="3" key="2">
    <citation type="submission" date="2013-12" db="EMBL/GenBank/DDBJ databases">
        <authorList>
            <person name="Yu Y."/>
            <person name="Lee S."/>
            <person name="de Baynast K."/>
            <person name="Wissotski M."/>
            <person name="Liu L."/>
            <person name="Talag J."/>
            <person name="Goicoechea J."/>
            <person name="Angelova A."/>
            <person name="Jetty R."/>
            <person name="Kudrna D."/>
            <person name="Golser W."/>
            <person name="Rivera L."/>
            <person name="Zhang J."/>
            <person name="Wing R."/>
        </authorList>
    </citation>
    <scope>NUCLEOTIDE SEQUENCE</scope>
</reference>
<accession>A0A0D9X530</accession>
<dbReference type="AlphaFoldDB" id="A0A0D9X530"/>
<evidence type="ECO:0000313" key="2">
    <source>
        <dbReference type="EnsemblPlants" id="LPERR08G04860.1"/>
    </source>
</evidence>
<keyword evidence="1" id="KW-0472">Membrane</keyword>
<dbReference type="Proteomes" id="UP000032180">
    <property type="component" value="Chromosome 8"/>
</dbReference>
<dbReference type="Gramene" id="LPERR08G04860.1">
    <property type="protein sequence ID" value="LPERR08G04860.1"/>
    <property type="gene ID" value="LPERR08G04860"/>
</dbReference>
<organism evidence="2 3">
    <name type="scientific">Leersia perrieri</name>
    <dbReference type="NCBI Taxonomy" id="77586"/>
    <lineage>
        <taxon>Eukaryota</taxon>
        <taxon>Viridiplantae</taxon>
        <taxon>Streptophyta</taxon>
        <taxon>Embryophyta</taxon>
        <taxon>Tracheophyta</taxon>
        <taxon>Spermatophyta</taxon>
        <taxon>Magnoliopsida</taxon>
        <taxon>Liliopsida</taxon>
        <taxon>Poales</taxon>
        <taxon>Poaceae</taxon>
        <taxon>BOP clade</taxon>
        <taxon>Oryzoideae</taxon>
        <taxon>Oryzeae</taxon>
        <taxon>Oryzinae</taxon>
        <taxon>Leersia</taxon>
    </lineage>
</organism>
<feature type="transmembrane region" description="Helical" evidence="1">
    <location>
        <begin position="44"/>
        <end position="62"/>
    </location>
</feature>
<sequence length="171" mass="18191">MAEEKNYLDMIAAGEYKDAIHKASSKLQALIAEKFTPGNRRRSGWAWVTEAGLLAVMIYLSAAFNFFPSYAISGSGAGDVAAAVYLFLFAVGGVNLIAVGVLLQNRADNLRGCSMLSKAVDFARRNLAVLGTVAASTAATGVVFTTDLRGLCFAFFALLLFSIFLVTIGVF</sequence>
<feature type="transmembrane region" description="Helical" evidence="1">
    <location>
        <begin position="126"/>
        <end position="144"/>
    </location>
</feature>
<dbReference type="STRING" id="77586.A0A0D9X530"/>
<feature type="transmembrane region" description="Helical" evidence="1">
    <location>
        <begin position="150"/>
        <end position="170"/>
    </location>
</feature>
<keyword evidence="1" id="KW-1133">Transmembrane helix</keyword>
<keyword evidence="1" id="KW-0812">Transmembrane</keyword>